<accession>A0ABP7U8K8</accession>
<keyword evidence="1" id="KW-0732">Signal</keyword>
<evidence type="ECO:0000256" key="1">
    <source>
        <dbReference type="SAM" id="SignalP"/>
    </source>
</evidence>
<evidence type="ECO:0000313" key="3">
    <source>
        <dbReference type="Proteomes" id="UP001424459"/>
    </source>
</evidence>
<feature type="signal peptide" evidence="1">
    <location>
        <begin position="1"/>
        <end position="19"/>
    </location>
</feature>
<gene>
    <name evidence="2" type="ORF">GCM10022281_18190</name>
</gene>
<evidence type="ECO:0000313" key="2">
    <source>
        <dbReference type="EMBL" id="GAA4037882.1"/>
    </source>
</evidence>
<dbReference type="Proteomes" id="UP001424459">
    <property type="component" value="Unassembled WGS sequence"/>
</dbReference>
<comment type="caution">
    <text evidence="2">The sequence shown here is derived from an EMBL/GenBank/DDBJ whole genome shotgun (WGS) entry which is preliminary data.</text>
</comment>
<organism evidence="2 3">
    <name type="scientific">Sphingomonas rosea</name>
    <dbReference type="NCBI Taxonomy" id="335605"/>
    <lineage>
        <taxon>Bacteria</taxon>
        <taxon>Pseudomonadati</taxon>
        <taxon>Pseudomonadota</taxon>
        <taxon>Alphaproteobacteria</taxon>
        <taxon>Sphingomonadales</taxon>
        <taxon>Sphingomonadaceae</taxon>
        <taxon>Sphingomonas</taxon>
    </lineage>
</organism>
<reference evidence="3" key="1">
    <citation type="journal article" date="2019" name="Int. J. Syst. Evol. Microbiol.">
        <title>The Global Catalogue of Microorganisms (GCM) 10K type strain sequencing project: providing services to taxonomists for standard genome sequencing and annotation.</title>
        <authorList>
            <consortium name="The Broad Institute Genomics Platform"/>
            <consortium name="The Broad Institute Genome Sequencing Center for Infectious Disease"/>
            <person name="Wu L."/>
            <person name="Ma J."/>
        </authorList>
    </citation>
    <scope>NUCLEOTIDE SEQUENCE [LARGE SCALE GENOMIC DNA]</scope>
    <source>
        <strain evidence="3">JCM 17564</strain>
    </source>
</reference>
<keyword evidence="3" id="KW-1185">Reference proteome</keyword>
<sequence>MMILSALGALALASGPAPMKVPVAGQTHDHAAMEGMADKDGKMDCCCCKGEKTMPCCDGMKKDAPAADQAGEHHHDH</sequence>
<dbReference type="RefSeq" id="WP_344696763.1">
    <property type="nucleotide sequence ID" value="NZ_BAABBR010000001.1"/>
</dbReference>
<name>A0ABP7U8K8_9SPHN</name>
<dbReference type="EMBL" id="BAABBR010000001">
    <property type="protein sequence ID" value="GAA4037882.1"/>
    <property type="molecule type" value="Genomic_DNA"/>
</dbReference>
<proteinExistence type="predicted"/>
<feature type="chain" id="PRO_5045395488" evidence="1">
    <location>
        <begin position="20"/>
        <end position="77"/>
    </location>
</feature>
<protein>
    <submittedName>
        <fullName evidence="2">Uncharacterized protein</fullName>
    </submittedName>
</protein>